<dbReference type="RefSeq" id="WP_212707245.1">
    <property type="nucleotide sequence ID" value="NZ_BAAAFW010000095.1"/>
</dbReference>
<proteinExistence type="predicted"/>
<gene>
    <name evidence="3" type="primary">flk</name>
    <name evidence="3" type="ORF">ACFP73_06375</name>
</gene>
<reference evidence="4" key="1">
    <citation type="journal article" date="2019" name="Int. J. Syst. Evol. Microbiol.">
        <title>The Global Catalogue of Microorganisms (GCM) 10K type strain sequencing project: providing services to taxonomists for standard genome sequencing and annotation.</title>
        <authorList>
            <consortium name="The Broad Institute Genomics Platform"/>
            <consortium name="The Broad Institute Genome Sequencing Center for Infectious Disease"/>
            <person name="Wu L."/>
            <person name="Ma J."/>
        </authorList>
    </citation>
    <scope>NUCLEOTIDE SEQUENCE [LARGE SCALE GENOMIC DNA]</scope>
    <source>
        <strain evidence="4">CGMCC 4.1530</strain>
    </source>
</reference>
<dbReference type="NCBIfam" id="NF007987">
    <property type="entry name" value="PRK10715.1"/>
    <property type="match status" value="1"/>
</dbReference>
<keyword evidence="2" id="KW-0812">Transmembrane</keyword>
<keyword evidence="3" id="KW-0282">Flagellum</keyword>
<feature type="transmembrane region" description="Helical" evidence="2">
    <location>
        <begin position="325"/>
        <end position="341"/>
    </location>
</feature>
<keyword evidence="3" id="KW-0969">Cilium</keyword>
<protein>
    <submittedName>
        <fullName evidence="3">Flagella biosynthesis regulator Flk</fullName>
    </submittedName>
</protein>
<evidence type="ECO:0000313" key="4">
    <source>
        <dbReference type="Proteomes" id="UP001596215"/>
    </source>
</evidence>
<organism evidence="3 4">
    <name type="scientific">Tatumella punctata</name>
    <dbReference type="NCBI Taxonomy" id="399969"/>
    <lineage>
        <taxon>Bacteria</taxon>
        <taxon>Pseudomonadati</taxon>
        <taxon>Pseudomonadota</taxon>
        <taxon>Gammaproteobacteria</taxon>
        <taxon>Enterobacterales</taxon>
        <taxon>Erwiniaceae</taxon>
        <taxon>Tatumella</taxon>
    </lineage>
</organism>
<accession>A0ABW1VLF6</accession>
<dbReference type="Proteomes" id="UP001596215">
    <property type="component" value="Unassembled WGS sequence"/>
</dbReference>
<dbReference type="EMBL" id="JBHSUC010000005">
    <property type="protein sequence ID" value="MFC6361731.1"/>
    <property type="molecule type" value="Genomic_DNA"/>
</dbReference>
<evidence type="ECO:0000256" key="1">
    <source>
        <dbReference type="SAM" id="MobiDB-lite"/>
    </source>
</evidence>
<keyword evidence="2" id="KW-1133">Transmembrane helix</keyword>
<keyword evidence="3" id="KW-0966">Cell projection</keyword>
<keyword evidence="2" id="KW-0472">Membrane</keyword>
<evidence type="ECO:0000256" key="2">
    <source>
        <dbReference type="SAM" id="Phobius"/>
    </source>
</evidence>
<sequence length="342" mass="38125">MQPLRGPSEVTGDRTPSAHPKDTHPAVSSVALTSAQRTTLERIIVKIMAISSLKSAELWAGIRHQSGVKSDNELLSSHFPAAEKWLTDRLLQEQNARSARILLQQLTDLLPVGNNRQAVSSFIRQNFGQTVLSSLTQQQLQQVLTMLKNGQMDIPSPQQIRTTDRTLLPAEHQSLQQQVLKLTISGGESPSSVWQSLFSLLSLKNGDPIPSRFYPLLTQYLQAKITLHTRTQPVTLAELLKSLKHPASDSETRQLIGYCEQQFPSVQGQQLTDIQAQDLLHKLFRLRAEQLIRANRKQMAVPPQPLTTQLPPAAVVPGNTGLSRLWLLVIPLLIIIVVLWLF</sequence>
<name>A0ABW1VLF6_9GAMM</name>
<keyword evidence="4" id="KW-1185">Reference proteome</keyword>
<feature type="region of interest" description="Disordered" evidence="1">
    <location>
        <begin position="1"/>
        <end position="30"/>
    </location>
</feature>
<dbReference type="InterPro" id="IPR023597">
    <property type="entry name" value="Flagellar_regulator_Flk"/>
</dbReference>
<comment type="caution">
    <text evidence="3">The sequence shown here is derived from an EMBL/GenBank/DDBJ whole genome shotgun (WGS) entry which is preliminary data.</text>
</comment>
<evidence type="ECO:0000313" key="3">
    <source>
        <dbReference type="EMBL" id="MFC6361731.1"/>
    </source>
</evidence>